<keyword evidence="1" id="KW-0732">Signal</keyword>
<accession>A0A1I7TBN4</accession>
<feature type="signal peptide" evidence="1">
    <location>
        <begin position="1"/>
        <end position="16"/>
    </location>
</feature>
<evidence type="ECO:0000256" key="1">
    <source>
        <dbReference type="SAM" id="SignalP"/>
    </source>
</evidence>
<dbReference type="Proteomes" id="UP000095282">
    <property type="component" value="Unplaced"/>
</dbReference>
<dbReference type="WBParaSite" id="Csp11.Scaffold574.g4365.t1">
    <property type="protein sequence ID" value="Csp11.Scaffold574.g4365.t1"/>
    <property type="gene ID" value="Csp11.Scaffold574.g4365"/>
</dbReference>
<evidence type="ECO:0000313" key="2">
    <source>
        <dbReference type="Proteomes" id="UP000095282"/>
    </source>
</evidence>
<dbReference type="SUPFAM" id="SSF56436">
    <property type="entry name" value="C-type lectin-like"/>
    <property type="match status" value="1"/>
</dbReference>
<evidence type="ECO:0000313" key="3">
    <source>
        <dbReference type="WBParaSite" id="Csp11.Scaffold574.g4365.t1"/>
    </source>
</evidence>
<keyword evidence="2" id="KW-1185">Reference proteome</keyword>
<protein>
    <submittedName>
        <fullName evidence="3">C-type lectin domain-containing protein</fullName>
    </submittedName>
</protein>
<sequence>MIQLILLLSLPLLVDAGCAVDLKHSTLEPGDQGATQEPGDHGTTMKRAVDMRYRTEECKPDFWRFDRVNGHAVCLKAIMSDTAVSKDQAAALCTAEGYKLMGLNSMDEAWTMSQEMQAVIKANVSVFIDGTRAYTECNMDGTYAERNKMVYSDGLTDSNEVLAQASIGFDCAGKDTFKKDYKCMYYTNAPTSVVWPAPCTGVVDNVKGAMWIRIENRRMAV</sequence>
<dbReference type="AlphaFoldDB" id="A0A1I7TBN4"/>
<dbReference type="InterPro" id="IPR016187">
    <property type="entry name" value="CTDL_fold"/>
</dbReference>
<name>A0A1I7TBN4_9PELO</name>
<feature type="chain" id="PRO_5009307330" evidence="1">
    <location>
        <begin position="17"/>
        <end position="221"/>
    </location>
</feature>
<proteinExistence type="predicted"/>
<organism evidence="2 3">
    <name type="scientific">Caenorhabditis tropicalis</name>
    <dbReference type="NCBI Taxonomy" id="1561998"/>
    <lineage>
        <taxon>Eukaryota</taxon>
        <taxon>Metazoa</taxon>
        <taxon>Ecdysozoa</taxon>
        <taxon>Nematoda</taxon>
        <taxon>Chromadorea</taxon>
        <taxon>Rhabditida</taxon>
        <taxon>Rhabditina</taxon>
        <taxon>Rhabditomorpha</taxon>
        <taxon>Rhabditoidea</taxon>
        <taxon>Rhabditidae</taxon>
        <taxon>Peloderinae</taxon>
        <taxon>Caenorhabditis</taxon>
    </lineage>
</organism>
<dbReference type="PANTHER" id="PTHR23124">
    <property type="entry name" value="C-TYPE LECTIN DOMAIN-CONTAINING PROTEIN-RELATED-RELATED"/>
    <property type="match status" value="1"/>
</dbReference>
<reference evidence="3" key="1">
    <citation type="submission" date="2016-11" db="UniProtKB">
        <authorList>
            <consortium name="WormBaseParasite"/>
        </authorList>
    </citation>
    <scope>IDENTIFICATION</scope>
</reference>